<protein>
    <recommendedName>
        <fullName evidence="9">D-dopachrome decarboxylase</fullName>
        <ecNumber evidence="9">4.1.1.84</ecNumber>
    </recommendedName>
</protein>
<dbReference type="AlphaFoldDB" id="A0A3Q2YVG9"/>
<keyword evidence="11" id="KW-1185">Reference proteome</keyword>
<dbReference type="GO" id="GO:0050178">
    <property type="term" value="F:phenylpyruvate tautomerase activity"/>
    <property type="evidence" value="ECO:0007669"/>
    <property type="project" value="TreeGrafter"/>
</dbReference>
<dbReference type="OMA" id="PDRINIR"/>
<accession>A0A3Q2YVG9</accession>
<dbReference type="Ensembl" id="ENSHCOT00000013305.1">
    <property type="protein sequence ID" value="ENSHCOP00000017622.1"/>
    <property type="gene ID" value="ENSHCOG00000001586.1"/>
</dbReference>
<evidence type="ECO:0000256" key="9">
    <source>
        <dbReference type="ARBA" id="ARBA00038884"/>
    </source>
</evidence>
<dbReference type="OrthoDB" id="6080988at2759"/>
<evidence type="ECO:0000313" key="10">
    <source>
        <dbReference type="Ensembl" id="ENSHCOP00000017622.1"/>
    </source>
</evidence>
<keyword evidence="6" id="KW-0470">Melanin biosynthesis</keyword>
<evidence type="ECO:0000256" key="6">
    <source>
        <dbReference type="ARBA" id="ARBA00023101"/>
    </source>
</evidence>
<dbReference type="EC" id="4.1.1.84" evidence="9"/>
<dbReference type="InterPro" id="IPR001398">
    <property type="entry name" value="Macrophage_inhib_fac"/>
</dbReference>
<evidence type="ECO:0000256" key="8">
    <source>
        <dbReference type="ARBA" id="ARBA00037460"/>
    </source>
</evidence>
<evidence type="ECO:0000256" key="3">
    <source>
        <dbReference type="ARBA" id="ARBA00011233"/>
    </source>
</evidence>
<dbReference type="STRING" id="109280.ENSHCOP00000017622"/>
<dbReference type="RefSeq" id="XP_019735287.1">
    <property type="nucleotide sequence ID" value="XM_019879728.1"/>
</dbReference>
<dbReference type="GeneID" id="109521711"/>
<keyword evidence="5" id="KW-0007">Acetylation</keyword>
<dbReference type="CTD" id="1652"/>
<comment type="function">
    <text evidence="8">Tautomerization of D-dopachrome with decarboxylation to give 5,6-dihydroxyindole (DHI).</text>
</comment>
<evidence type="ECO:0000256" key="2">
    <source>
        <dbReference type="ARBA" id="ARBA00005851"/>
    </source>
</evidence>
<evidence type="ECO:0000256" key="7">
    <source>
        <dbReference type="ARBA" id="ARBA00023239"/>
    </source>
</evidence>
<dbReference type="SUPFAM" id="SSF55331">
    <property type="entry name" value="Tautomerase/MIF"/>
    <property type="match status" value="1"/>
</dbReference>
<keyword evidence="4" id="KW-0963">Cytoplasm</keyword>
<dbReference type="GeneTree" id="ENSGT00940000166931"/>
<dbReference type="GO" id="GO:0005737">
    <property type="term" value="C:cytoplasm"/>
    <property type="evidence" value="ECO:0007669"/>
    <property type="project" value="UniProtKB-SubCell"/>
</dbReference>
<evidence type="ECO:0000256" key="4">
    <source>
        <dbReference type="ARBA" id="ARBA00022490"/>
    </source>
</evidence>
<dbReference type="PANTHER" id="PTHR11954:SF22">
    <property type="entry name" value="D-DOPACHROME DECARBOXYLASE"/>
    <property type="match status" value="1"/>
</dbReference>
<reference evidence="10" key="2">
    <citation type="submission" date="2025-09" db="UniProtKB">
        <authorList>
            <consortium name="Ensembl"/>
        </authorList>
    </citation>
    <scope>IDENTIFICATION</scope>
</reference>
<evidence type="ECO:0000256" key="1">
    <source>
        <dbReference type="ARBA" id="ARBA00004496"/>
    </source>
</evidence>
<dbReference type="Pfam" id="PF01187">
    <property type="entry name" value="MIF"/>
    <property type="match status" value="1"/>
</dbReference>
<reference evidence="10" key="1">
    <citation type="submission" date="2025-08" db="UniProtKB">
        <authorList>
            <consortium name="Ensembl"/>
        </authorList>
    </citation>
    <scope>IDENTIFICATION</scope>
</reference>
<dbReference type="GO" id="GO:0033981">
    <property type="term" value="F:D-dopachrome decarboxylase activity"/>
    <property type="evidence" value="ECO:0007669"/>
    <property type="project" value="UniProtKB-EC"/>
</dbReference>
<keyword evidence="7" id="KW-0456">Lyase</keyword>
<proteinExistence type="inferred from homology"/>
<comment type="similarity">
    <text evidence="2">Belongs to the MIF family.</text>
</comment>
<dbReference type="GO" id="GO:0042438">
    <property type="term" value="P:melanin biosynthetic process"/>
    <property type="evidence" value="ECO:0007669"/>
    <property type="project" value="UniProtKB-KW"/>
</dbReference>
<comment type="subunit">
    <text evidence="3">Homotrimer.</text>
</comment>
<dbReference type="PANTHER" id="PTHR11954">
    <property type="entry name" value="D-DOPACHROME DECARBOXYLASE"/>
    <property type="match status" value="1"/>
</dbReference>
<evidence type="ECO:0000313" key="11">
    <source>
        <dbReference type="Proteomes" id="UP000264820"/>
    </source>
</evidence>
<dbReference type="Proteomes" id="UP000264820">
    <property type="component" value="Unplaced"/>
</dbReference>
<comment type="subcellular location">
    <subcellularLocation>
        <location evidence="1">Cytoplasm</location>
    </subcellularLocation>
</comment>
<dbReference type="Gene3D" id="3.30.429.10">
    <property type="entry name" value="Macrophage Migration Inhibitory Factor"/>
    <property type="match status" value="1"/>
</dbReference>
<evidence type="ECO:0000256" key="5">
    <source>
        <dbReference type="ARBA" id="ARBA00022990"/>
    </source>
</evidence>
<dbReference type="InterPro" id="IPR014347">
    <property type="entry name" value="Tautomerase/MIF_sf"/>
</dbReference>
<dbReference type="GO" id="GO:0005615">
    <property type="term" value="C:extracellular space"/>
    <property type="evidence" value="ECO:0007669"/>
    <property type="project" value="TreeGrafter"/>
</dbReference>
<sequence length="118" mass="12920">MPFVDLQSNLPESSFSEEFLEKLCSFAAAVLGKPVDRMHLIVKPGLPMLMAGSCAPCVVLSVSAIGVTDTADKNKEHSAKLFEFLTRELALTEDRITLQFHSLQPHQVGKKGTVMSFL</sequence>
<organism evidence="10 11">
    <name type="scientific">Hippocampus comes</name>
    <name type="common">Tiger tail seahorse</name>
    <dbReference type="NCBI Taxonomy" id="109280"/>
    <lineage>
        <taxon>Eukaryota</taxon>
        <taxon>Metazoa</taxon>
        <taxon>Chordata</taxon>
        <taxon>Craniata</taxon>
        <taxon>Vertebrata</taxon>
        <taxon>Euteleostomi</taxon>
        <taxon>Actinopterygii</taxon>
        <taxon>Neopterygii</taxon>
        <taxon>Teleostei</taxon>
        <taxon>Neoteleostei</taxon>
        <taxon>Acanthomorphata</taxon>
        <taxon>Syngnathiaria</taxon>
        <taxon>Syngnathiformes</taxon>
        <taxon>Syngnathoidei</taxon>
        <taxon>Syngnathidae</taxon>
        <taxon>Hippocampus</taxon>
    </lineage>
</organism>
<dbReference type="KEGG" id="hcq:109521711"/>
<name>A0A3Q2YVG9_HIPCM</name>